<gene>
    <name evidence="1" type="ORF">SLEP1_g50274</name>
</gene>
<dbReference type="Proteomes" id="UP001054252">
    <property type="component" value="Unassembled WGS sequence"/>
</dbReference>
<organism evidence="1 2">
    <name type="scientific">Rubroshorea leprosula</name>
    <dbReference type="NCBI Taxonomy" id="152421"/>
    <lineage>
        <taxon>Eukaryota</taxon>
        <taxon>Viridiplantae</taxon>
        <taxon>Streptophyta</taxon>
        <taxon>Embryophyta</taxon>
        <taxon>Tracheophyta</taxon>
        <taxon>Spermatophyta</taxon>
        <taxon>Magnoliopsida</taxon>
        <taxon>eudicotyledons</taxon>
        <taxon>Gunneridae</taxon>
        <taxon>Pentapetalae</taxon>
        <taxon>rosids</taxon>
        <taxon>malvids</taxon>
        <taxon>Malvales</taxon>
        <taxon>Dipterocarpaceae</taxon>
        <taxon>Rubroshorea</taxon>
    </lineage>
</organism>
<dbReference type="AlphaFoldDB" id="A0AAV5LZF9"/>
<evidence type="ECO:0000313" key="1">
    <source>
        <dbReference type="EMBL" id="GKV42919.1"/>
    </source>
</evidence>
<evidence type="ECO:0000313" key="2">
    <source>
        <dbReference type="Proteomes" id="UP001054252"/>
    </source>
</evidence>
<name>A0AAV5LZF9_9ROSI</name>
<proteinExistence type="predicted"/>
<sequence length="74" mass="8085">MLVQAWSSQLKLIRIPRVHAPTVSPLPLSQCLSPKFAAEETQMPACMGACLSGMHFLCALAGFRKALQYLIKSP</sequence>
<protein>
    <submittedName>
        <fullName evidence="1">Uncharacterized protein</fullName>
    </submittedName>
</protein>
<dbReference type="EMBL" id="BPVZ01000163">
    <property type="protein sequence ID" value="GKV42919.1"/>
    <property type="molecule type" value="Genomic_DNA"/>
</dbReference>
<comment type="caution">
    <text evidence="1">The sequence shown here is derived from an EMBL/GenBank/DDBJ whole genome shotgun (WGS) entry which is preliminary data.</text>
</comment>
<keyword evidence="2" id="KW-1185">Reference proteome</keyword>
<reference evidence="1 2" key="1">
    <citation type="journal article" date="2021" name="Commun. Biol.">
        <title>The genome of Shorea leprosula (Dipterocarpaceae) highlights the ecological relevance of drought in aseasonal tropical rainforests.</title>
        <authorList>
            <person name="Ng K.K.S."/>
            <person name="Kobayashi M.J."/>
            <person name="Fawcett J.A."/>
            <person name="Hatakeyama M."/>
            <person name="Paape T."/>
            <person name="Ng C.H."/>
            <person name="Ang C.C."/>
            <person name="Tnah L.H."/>
            <person name="Lee C.T."/>
            <person name="Nishiyama T."/>
            <person name="Sese J."/>
            <person name="O'Brien M.J."/>
            <person name="Copetti D."/>
            <person name="Mohd Noor M.I."/>
            <person name="Ong R.C."/>
            <person name="Putra M."/>
            <person name="Sireger I.Z."/>
            <person name="Indrioko S."/>
            <person name="Kosugi Y."/>
            <person name="Izuno A."/>
            <person name="Isagi Y."/>
            <person name="Lee S.L."/>
            <person name="Shimizu K.K."/>
        </authorList>
    </citation>
    <scope>NUCLEOTIDE SEQUENCE [LARGE SCALE GENOMIC DNA]</scope>
    <source>
        <strain evidence="1">214</strain>
    </source>
</reference>
<accession>A0AAV5LZF9</accession>